<dbReference type="PRINTS" id="PR00455">
    <property type="entry name" value="HTHTETR"/>
</dbReference>
<dbReference type="Proteomes" id="UP001501266">
    <property type="component" value="Unassembled WGS sequence"/>
</dbReference>
<dbReference type="InterPro" id="IPR041674">
    <property type="entry name" value="TetR_C_22"/>
</dbReference>
<sequence length="220" mass="23777">MNERPPGQPSVTVRHEPVQARAAQRVEALLDAAAAVVVEHGIEHLTTALVAERAGASIGTVYRYFPDRVAVLVALAERNLERLRHALARVLAEPHETWTDATDAVIGAMVDTFREVPSFRSLRTGEGLDLGPQAREQVAPQFAALMADYVSGRWGIELDDEQHEALVLAVGGLDALVTYAFLHDPHGDPRYLALGRVCAMQHLVVAFGEPVPAAETAPEA</sequence>
<comment type="caution">
    <text evidence="4">The sequence shown here is derived from an EMBL/GenBank/DDBJ whole genome shotgun (WGS) entry which is preliminary data.</text>
</comment>
<evidence type="ECO:0000313" key="5">
    <source>
        <dbReference type="Proteomes" id="UP001501266"/>
    </source>
</evidence>
<feature type="domain" description="HTH tetR-type" evidence="3">
    <location>
        <begin position="23"/>
        <end position="83"/>
    </location>
</feature>
<evidence type="ECO:0000256" key="1">
    <source>
        <dbReference type="ARBA" id="ARBA00023125"/>
    </source>
</evidence>
<keyword evidence="5" id="KW-1185">Reference proteome</keyword>
<dbReference type="Pfam" id="PF17928">
    <property type="entry name" value="TetR_C_22"/>
    <property type="match status" value="1"/>
</dbReference>
<organism evidence="4 5">
    <name type="scientific">Agrococcus citreus</name>
    <dbReference type="NCBI Taxonomy" id="84643"/>
    <lineage>
        <taxon>Bacteria</taxon>
        <taxon>Bacillati</taxon>
        <taxon>Actinomycetota</taxon>
        <taxon>Actinomycetes</taxon>
        <taxon>Micrococcales</taxon>
        <taxon>Microbacteriaceae</taxon>
        <taxon>Agrococcus</taxon>
    </lineage>
</organism>
<protein>
    <recommendedName>
        <fullName evidence="3">HTH tetR-type domain-containing protein</fullName>
    </recommendedName>
</protein>
<proteinExistence type="predicted"/>
<evidence type="ECO:0000313" key="4">
    <source>
        <dbReference type="EMBL" id="GAA1417874.1"/>
    </source>
</evidence>
<gene>
    <name evidence="4" type="ORF">GCM10009640_02700</name>
</gene>
<dbReference type="SUPFAM" id="SSF46689">
    <property type="entry name" value="Homeodomain-like"/>
    <property type="match status" value="1"/>
</dbReference>
<dbReference type="PROSITE" id="PS50977">
    <property type="entry name" value="HTH_TETR_2"/>
    <property type="match status" value="1"/>
</dbReference>
<dbReference type="InterPro" id="IPR001647">
    <property type="entry name" value="HTH_TetR"/>
</dbReference>
<feature type="DNA-binding region" description="H-T-H motif" evidence="2">
    <location>
        <begin position="46"/>
        <end position="65"/>
    </location>
</feature>
<accession>A0ABN1YMS2</accession>
<name>A0ABN1YMS2_9MICO</name>
<dbReference type="PANTHER" id="PTHR30055:SF226">
    <property type="entry name" value="HTH-TYPE TRANSCRIPTIONAL REGULATOR PKSA"/>
    <property type="match status" value="1"/>
</dbReference>
<reference evidence="4 5" key="1">
    <citation type="journal article" date="2019" name="Int. J. Syst. Evol. Microbiol.">
        <title>The Global Catalogue of Microorganisms (GCM) 10K type strain sequencing project: providing services to taxonomists for standard genome sequencing and annotation.</title>
        <authorList>
            <consortium name="The Broad Institute Genomics Platform"/>
            <consortium name="The Broad Institute Genome Sequencing Center for Infectious Disease"/>
            <person name="Wu L."/>
            <person name="Ma J."/>
        </authorList>
    </citation>
    <scope>NUCLEOTIDE SEQUENCE [LARGE SCALE GENOMIC DNA]</scope>
    <source>
        <strain evidence="4 5">JCM 12398</strain>
    </source>
</reference>
<dbReference type="RefSeq" id="WP_343916570.1">
    <property type="nucleotide sequence ID" value="NZ_BAAAKK010000001.1"/>
</dbReference>
<dbReference type="EMBL" id="BAAAKK010000001">
    <property type="protein sequence ID" value="GAA1417874.1"/>
    <property type="molecule type" value="Genomic_DNA"/>
</dbReference>
<dbReference type="PANTHER" id="PTHR30055">
    <property type="entry name" value="HTH-TYPE TRANSCRIPTIONAL REGULATOR RUTR"/>
    <property type="match status" value="1"/>
</dbReference>
<keyword evidence="1 2" id="KW-0238">DNA-binding</keyword>
<dbReference type="InterPro" id="IPR050109">
    <property type="entry name" value="HTH-type_TetR-like_transc_reg"/>
</dbReference>
<dbReference type="InterPro" id="IPR009057">
    <property type="entry name" value="Homeodomain-like_sf"/>
</dbReference>
<dbReference type="Pfam" id="PF00440">
    <property type="entry name" value="TetR_N"/>
    <property type="match status" value="1"/>
</dbReference>
<dbReference type="Gene3D" id="1.10.357.10">
    <property type="entry name" value="Tetracycline Repressor, domain 2"/>
    <property type="match status" value="1"/>
</dbReference>
<evidence type="ECO:0000256" key="2">
    <source>
        <dbReference type="PROSITE-ProRule" id="PRU00335"/>
    </source>
</evidence>
<evidence type="ECO:0000259" key="3">
    <source>
        <dbReference type="PROSITE" id="PS50977"/>
    </source>
</evidence>